<dbReference type="Proteomes" id="UP000287872">
    <property type="component" value="Unassembled WGS sequence"/>
</dbReference>
<dbReference type="Pfam" id="PF00570">
    <property type="entry name" value="HRDC"/>
    <property type="match status" value="1"/>
</dbReference>
<protein>
    <recommendedName>
        <fullName evidence="5">Aldolase</fullName>
    </recommendedName>
</protein>
<dbReference type="GO" id="GO:0003676">
    <property type="term" value="F:nucleic acid binding"/>
    <property type="evidence" value="ECO:0007669"/>
    <property type="project" value="InterPro"/>
</dbReference>
<sequence>MGFLSDMFDARKIKGPVFYKEFSEDNKQLADLEELFEKVKSKKKNLIKKDIILLKVGLDGEKNVNYELKNSFIPMICLHDIRISHEDNIAQLDYVLVTEYFTMVIETKKLTGDIVINEAGEFTRKFKNNYGKVIKEEGMYSPIAQNSRHVRILEDMLKKNGLIKIRPVYSMVVIANPKSIINRTKAPADIKNNIIKHDQITDMLNKKIKKVIPSEKMRESQMMDIANFLKRNHTEITYDYYKKYGLTDEDFKEDINSKVEEVIEESYEKVVEIKIEQPVEKIAEIEIQKPIEKKEDLIEKNYEELYEKLKKYRYAKSQEEALKAYCIFTNNTLEEIIKVKPKNKEELLKVQGFGKVKVEKYGEDIIGIIME</sequence>
<organism evidence="3 4">
    <name type="scientific">Clostridium tagluense</name>
    <dbReference type="NCBI Taxonomy" id="360422"/>
    <lineage>
        <taxon>Bacteria</taxon>
        <taxon>Bacillati</taxon>
        <taxon>Bacillota</taxon>
        <taxon>Clostridia</taxon>
        <taxon>Eubacteriales</taxon>
        <taxon>Clostridiaceae</taxon>
        <taxon>Clostridium</taxon>
    </lineage>
</organism>
<dbReference type="GO" id="GO:0000166">
    <property type="term" value="F:nucleotide binding"/>
    <property type="evidence" value="ECO:0007669"/>
    <property type="project" value="InterPro"/>
</dbReference>
<feature type="domain" description="HRDC" evidence="2">
    <location>
        <begin position="299"/>
        <end position="371"/>
    </location>
</feature>
<dbReference type="Gene3D" id="1.10.150.80">
    <property type="entry name" value="HRDC domain"/>
    <property type="match status" value="1"/>
</dbReference>
<name>A0A401UQ27_9CLOT</name>
<evidence type="ECO:0000259" key="2">
    <source>
        <dbReference type="PROSITE" id="PS50967"/>
    </source>
</evidence>
<dbReference type="InterPro" id="IPR011528">
    <property type="entry name" value="NERD"/>
</dbReference>
<dbReference type="RefSeq" id="WP_233439826.1">
    <property type="nucleotide sequence ID" value="NZ_BHYK01000020.1"/>
</dbReference>
<evidence type="ECO:0008006" key="5">
    <source>
        <dbReference type="Google" id="ProtNLM"/>
    </source>
</evidence>
<evidence type="ECO:0000313" key="3">
    <source>
        <dbReference type="EMBL" id="GCD11621.1"/>
    </source>
</evidence>
<dbReference type="InterPro" id="IPR010997">
    <property type="entry name" value="HRDC-like_sf"/>
</dbReference>
<reference evidence="3 4" key="1">
    <citation type="submission" date="2018-11" db="EMBL/GenBank/DDBJ databases">
        <title>Genome sequencing and assembly of Clostridium tagluense strain A121.</title>
        <authorList>
            <person name="Murakami T."/>
            <person name="Segawa T."/>
            <person name="Shcherbakova V.A."/>
            <person name="Mori H."/>
            <person name="Yoshimura Y."/>
        </authorList>
    </citation>
    <scope>NUCLEOTIDE SEQUENCE [LARGE SCALE GENOMIC DNA]</scope>
    <source>
        <strain evidence="3 4">A121</strain>
    </source>
</reference>
<dbReference type="SUPFAM" id="SSF47819">
    <property type="entry name" value="HRDC-like"/>
    <property type="match status" value="1"/>
</dbReference>
<accession>A0A401UQ27</accession>
<dbReference type="InterPro" id="IPR044876">
    <property type="entry name" value="HRDC_dom_sf"/>
</dbReference>
<keyword evidence="4" id="KW-1185">Reference proteome</keyword>
<dbReference type="PROSITE" id="PS50967">
    <property type="entry name" value="HRDC"/>
    <property type="match status" value="1"/>
</dbReference>
<feature type="domain" description="NERD" evidence="1">
    <location>
        <begin position="56"/>
        <end position="176"/>
    </location>
</feature>
<proteinExistence type="predicted"/>
<dbReference type="Pfam" id="PF08378">
    <property type="entry name" value="NERD"/>
    <property type="match status" value="1"/>
</dbReference>
<dbReference type="AlphaFoldDB" id="A0A401UQ27"/>
<comment type="caution">
    <text evidence="3">The sequence shown here is derived from an EMBL/GenBank/DDBJ whole genome shotgun (WGS) entry which is preliminary data.</text>
</comment>
<dbReference type="InterPro" id="IPR002121">
    <property type="entry name" value="HRDC_dom"/>
</dbReference>
<dbReference type="SMART" id="SM00341">
    <property type="entry name" value="HRDC"/>
    <property type="match status" value="1"/>
</dbReference>
<evidence type="ECO:0000313" key="4">
    <source>
        <dbReference type="Proteomes" id="UP000287872"/>
    </source>
</evidence>
<evidence type="ECO:0000259" key="1">
    <source>
        <dbReference type="PROSITE" id="PS50965"/>
    </source>
</evidence>
<dbReference type="PROSITE" id="PS50965">
    <property type="entry name" value="NERD"/>
    <property type="match status" value="1"/>
</dbReference>
<gene>
    <name evidence="3" type="ORF">Ctaglu_32440</name>
</gene>
<dbReference type="EMBL" id="BHYK01000020">
    <property type="protein sequence ID" value="GCD11621.1"/>
    <property type="molecule type" value="Genomic_DNA"/>
</dbReference>